<comment type="similarity">
    <text evidence="7">Belongs to the SFH family.</text>
</comment>
<name>A0AAV8TBI1_9ROSI</name>
<evidence type="ECO:0000256" key="3">
    <source>
        <dbReference type="ARBA" id="ARBA00022448"/>
    </source>
</evidence>
<dbReference type="Gene3D" id="1.10.8.20">
    <property type="entry name" value="N-terminal domain of phosphatidylinositol transfer protein sec14p"/>
    <property type="match status" value="1"/>
</dbReference>
<dbReference type="SMART" id="SM00516">
    <property type="entry name" value="SEC14"/>
    <property type="match status" value="1"/>
</dbReference>
<dbReference type="InterPro" id="IPR051026">
    <property type="entry name" value="PI/PC_transfer"/>
</dbReference>
<dbReference type="FunFam" id="3.40.525.10:FF:000011">
    <property type="entry name" value="SEC14 cytosolic factor"/>
    <property type="match status" value="1"/>
</dbReference>
<dbReference type="PROSITE" id="PS50191">
    <property type="entry name" value="CRAL_TRIO"/>
    <property type="match status" value="1"/>
</dbReference>
<feature type="coiled-coil region" evidence="8">
    <location>
        <begin position="549"/>
        <end position="587"/>
    </location>
</feature>
<dbReference type="Pfam" id="PF03765">
    <property type="entry name" value="CRAL_TRIO_N"/>
    <property type="match status" value="1"/>
</dbReference>
<evidence type="ECO:0000313" key="12">
    <source>
        <dbReference type="Proteomes" id="UP001159364"/>
    </source>
</evidence>
<evidence type="ECO:0000313" key="11">
    <source>
        <dbReference type="EMBL" id="KAJ8764227.1"/>
    </source>
</evidence>
<evidence type="ECO:0000256" key="2">
    <source>
        <dbReference type="ARBA" id="ARBA00004395"/>
    </source>
</evidence>
<evidence type="ECO:0000256" key="6">
    <source>
        <dbReference type="ARBA" id="ARBA00023054"/>
    </source>
</evidence>
<feature type="domain" description="CRAL-TRIO" evidence="10">
    <location>
        <begin position="145"/>
        <end position="319"/>
    </location>
</feature>
<dbReference type="GO" id="GO:0005886">
    <property type="term" value="C:plasma membrane"/>
    <property type="evidence" value="ECO:0007669"/>
    <property type="project" value="UniProtKB-SubCell"/>
</dbReference>
<dbReference type="CDD" id="cd00170">
    <property type="entry name" value="SEC14"/>
    <property type="match status" value="1"/>
</dbReference>
<dbReference type="InterPro" id="IPR036273">
    <property type="entry name" value="CRAL/TRIO_N_dom_sf"/>
</dbReference>
<comment type="caution">
    <text evidence="11">The sequence shown here is derived from an EMBL/GenBank/DDBJ whole genome shotgun (WGS) entry which is preliminary data.</text>
</comment>
<dbReference type="SUPFAM" id="SSF46938">
    <property type="entry name" value="CRAL/TRIO N-terminal domain"/>
    <property type="match status" value="1"/>
</dbReference>
<feature type="compositionally biased region" description="Basic and acidic residues" evidence="9">
    <location>
        <begin position="15"/>
        <end position="34"/>
    </location>
</feature>
<dbReference type="Pfam" id="PF00650">
    <property type="entry name" value="CRAL_TRIO"/>
    <property type="match status" value="1"/>
</dbReference>
<dbReference type="Gene3D" id="3.40.525.10">
    <property type="entry name" value="CRAL-TRIO lipid binding domain"/>
    <property type="match status" value="1"/>
</dbReference>
<feature type="region of interest" description="Disordered" evidence="9">
    <location>
        <begin position="1"/>
        <end position="34"/>
    </location>
</feature>
<dbReference type="PANTHER" id="PTHR45657:SF29">
    <property type="entry name" value="PHOSPHATIDYLINOSITOL_PHOSPHATIDYLCHOLINE TRANSFER PROTEIN SFH12"/>
    <property type="match status" value="1"/>
</dbReference>
<dbReference type="SMART" id="SM01100">
    <property type="entry name" value="CRAL_TRIO_N"/>
    <property type="match status" value="1"/>
</dbReference>
<evidence type="ECO:0000256" key="7">
    <source>
        <dbReference type="ARBA" id="ARBA00038020"/>
    </source>
</evidence>
<gene>
    <name evidence="11" type="ORF">K2173_005967</name>
</gene>
<keyword evidence="3" id="KW-0813">Transport</keyword>
<keyword evidence="12" id="KW-1185">Reference proteome</keyword>
<evidence type="ECO:0000256" key="9">
    <source>
        <dbReference type="SAM" id="MobiDB-lite"/>
    </source>
</evidence>
<organism evidence="11 12">
    <name type="scientific">Erythroxylum novogranatense</name>
    <dbReference type="NCBI Taxonomy" id="1862640"/>
    <lineage>
        <taxon>Eukaryota</taxon>
        <taxon>Viridiplantae</taxon>
        <taxon>Streptophyta</taxon>
        <taxon>Embryophyta</taxon>
        <taxon>Tracheophyta</taxon>
        <taxon>Spermatophyta</taxon>
        <taxon>Magnoliopsida</taxon>
        <taxon>eudicotyledons</taxon>
        <taxon>Gunneridae</taxon>
        <taxon>Pentapetalae</taxon>
        <taxon>rosids</taxon>
        <taxon>fabids</taxon>
        <taxon>Malpighiales</taxon>
        <taxon>Erythroxylaceae</taxon>
        <taxon>Erythroxylum</taxon>
    </lineage>
</organism>
<feature type="region of interest" description="Disordered" evidence="9">
    <location>
        <begin position="348"/>
        <end position="388"/>
    </location>
</feature>
<evidence type="ECO:0000256" key="1">
    <source>
        <dbReference type="ARBA" id="ARBA00004202"/>
    </source>
</evidence>
<evidence type="ECO:0000256" key="4">
    <source>
        <dbReference type="ARBA" id="ARBA00022927"/>
    </source>
</evidence>
<dbReference type="GO" id="GO:0000139">
    <property type="term" value="C:Golgi membrane"/>
    <property type="evidence" value="ECO:0007669"/>
    <property type="project" value="UniProtKB-SubCell"/>
</dbReference>
<dbReference type="InterPro" id="IPR011074">
    <property type="entry name" value="CRAL/TRIO_N_dom"/>
</dbReference>
<dbReference type="InterPro" id="IPR036865">
    <property type="entry name" value="CRAL-TRIO_dom_sf"/>
</dbReference>
<evidence type="ECO:0000256" key="5">
    <source>
        <dbReference type="ARBA" id="ARBA00023034"/>
    </source>
</evidence>
<keyword evidence="6 8" id="KW-0175">Coiled coil</keyword>
<evidence type="ECO:0000259" key="10">
    <source>
        <dbReference type="PROSITE" id="PS50191"/>
    </source>
</evidence>
<reference evidence="11 12" key="1">
    <citation type="submission" date="2021-09" db="EMBL/GenBank/DDBJ databases">
        <title>Genomic insights and catalytic innovation underlie evolution of tropane alkaloids biosynthesis.</title>
        <authorList>
            <person name="Wang Y.-J."/>
            <person name="Tian T."/>
            <person name="Huang J.-P."/>
            <person name="Huang S.-X."/>
        </authorList>
    </citation>
    <scope>NUCLEOTIDE SEQUENCE [LARGE SCALE GENOMIC DNA]</scope>
    <source>
        <strain evidence="11">KIB-2018</strain>
        <tissue evidence="11">Leaf</tissue>
    </source>
</reference>
<dbReference type="AlphaFoldDB" id="A0AAV8TBI1"/>
<keyword evidence="4" id="KW-0653">Protein transport</keyword>
<proteinExistence type="inferred from homology"/>
<keyword evidence="5" id="KW-0333">Golgi apparatus</keyword>
<dbReference type="SUPFAM" id="SSF52087">
    <property type="entry name" value="CRAL/TRIO domain"/>
    <property type="match status" value="1"/>
</dbReference>
<protein>
    <recommendedName>
        <fullName evidence="10">CRAL-TRIO domain-containing protein</fullName>
    </recommendedName>
</protein>
<dbReference type="PANTHER" id="PTHR45657">
    <property type="entry name" value="CRAL-TRIO DOMAIN-CONTAINING PROTEIN YKL091C-RELATED"/>
    <property type="match status" value="1"/>
</dbReference>
<dbReference type="GO" id="GO:0015031">
    <property type="term" value="P:protein transport"/>
    <property type="evidence" value="ECO:0007669"/>
    <property type="project" value="UniProtKB-KW"/>
</dbReference>
<dbReference type="InterPro" id="IPR001251">
    <property type="entry name" value="CRAL-TRIO_dom"/>
</dbReference>
<dbReference type="EMBL" id="JAIWQS010000005">
    <property type="protein sequence ID" value="KAJ8764227.1"/>
    <property type="molecule type" value="Genomic_DNA"/>
</dbReference>
<dbReference type="Proteomes" id="UP001159364">
    <property type="component" value="Linkage Group LG05"/>
</dbReference>
<comment type="subcellular location">
    <subcellularLocation>
        <location evidence="1">Cell membrane</location>
        <topology evidence="1">Peripheral membrane protein</topology>
    </subcellularLocation>
    <subcellularLocation>
        <location evidence="2">Golgi apparatus membrane</location>
        <topology evidence="2">Peripheral membrane protein</topology>
    </subcellularLocation>
</comment>
<sequence length="596" mass="67767">MAAVSGPLSPSPVAELDHSGDEKKTRIEPFKKKTRTESFKKRAVYASNKFRNSLTKKGRRSSKVMSIEIEDVHNAEEIKAVDALRQTLILEEMLPTKHDDYHMMLRFLKARKFDIEKTKQMWSDMLQWRKEFGTDTIMEDFEYKEADEVVKCYPQGYHGVDKDGRPVYIERLGLVDPTKLMQVTDIDRYLKYHVQEFEKAFAFKFPACSIAAKKHIDQSTTILDVQGVGLKNFTKAARDLITRIQNIDGNNYPETLNRMFIINAGSGFRMLWNTIKSFLDPKTTAKIHVLGNKYQSKLLEIIDASELPDFLGGTCTCAEKGGCLCSDKGPWQKEEILKMVQDGAHKCSNRNRDESAISDDDSVSSKGLDSPKEASDSPRISDFPQHSAKSRKVSFEDYGPVVEKPMDLNWKSMAVSQKLLSQKLLSQKLLSQKIQSQRFDAYKANSHTKYDEIKIQENSPVISGVMAFVMGIVTMIKVTRNVPKKLTDATIYSSPVYVQEPPVKQQQTSPAVSNEDFMAFIKCMAELEEKVNILSMKPATLPPEKEEMLNAALSRLNTLEQELAATKKALEESLSKQEEVMAYIEKKKKKKKLFAW</sequence>
<accession>A0AAV8TBI1</accession>
<evidence type="ECO:0000256" key="8">
    <source>
        <dbReference type="SAM" id="Coils"/>
    </source>
</evidence>
<dbReference type="PRINTS" id="PR00180">
    <property type="entry name" value="CRETINALDHBP"/>
</dbReference>